<dbReference type="PANTHER" id="PTHR46289:SF19">
    <property type="entry name" value="ZINC FINGER MYM-TYPE CONTAINING 1"/>
    <property type="match status" value="1"/>
</dbReference>
<dbReference type="SUPFAM" id="SSF53098">
    <property type="entry name" value="Ribonuclease H-like"/>
    <property type="match status" value="1"/>
</dbReference>
<proteinExistence type="predicted"/>
<feature type="non-terminal residue" evidence="2">
    <location>
        <position position="1"/>
    </location>
</feature>
<accession>A0A6G0VWA1</accession>
<keyword evidence="3" id="KW-1185">Reference proteome</keyword>
<dbReference type="PANTHER" id="PTHR46289">
    <property type="entry name" value="52 KDA REPRESSOR OF THE INHIBITOR OF THE PROTEIN KINASE-LIKE PROTEIN-RELATED"/>
    <property type="match status" value="1"/>
</dbReference>
<organism evidence="2 3">
    <name type="scientific">Aphis craccivora</name>
    <name type="common">Cowpea aphid</name>
    <dbReference type="NCBI Taxonomy" id="307492"/>
    <lineage>
        <taxon>Eukaryota</taxon>
        <taxon>Metazoa</taxon>
        <taxon>Ecdysozoa</taxon>
        <taxon>Arthropoda</taxon>
        <taxon>Hexapoda</taxon>
        <taxon>Insecta</taxon>
        <taxon>Pterygota</taxon>
        <taxon>Neoptera</taxon>
        <taxon>Paraneoptera</taxon>
        <taxon>Hemiptera</taxon>
        <taxon>Sternorrhyncha</taxon>
        <taxon>Aphidomorpha</taxon>
        <taxon>Aphidoidea</taxon>
        <taxon>Aphididae</taxon>
        <taxon>Aphidini</taxon>
        <taxon>Aphis</taxon>
        <taxon>Aphis</taxon>
    </lineage>
</organism>
<dbReference type="InterPro" id="IPR052958">
    <property type="entry name" value="IFN-induced_PKR_regulator"/>
</dbReference>
<feature type="non-terminal residue" evidence="2">
    <location>
        <position position="452"/>
    </location>
</feature>
<dbReference type="OrthoDB" id="6618174at2759"/>
<dbReference type="InterPro" id="IPR008906">
    <property type="entry name" value="HATC_C_dom"/>
</dbReference>
<dbReference type="Pfam" id="PF05699">
    <property type="entry name" value="Dimer_Tnp_hAT"/>
    <property type="match status" value="1"/>
</dbReference>
<sequence>FKPRGCPNLKVYTPVDPTYRLGTALNVFCNIIDKYQINWKKELIGQAYDGANSMQGRYSGLRTRIQNENPRALYIWCSAHLLNLVGVDTCDCCTDTKSFFGEIASIVEFLRARKRTAVFLKYQELKYPNQRKRRLKRFSNTRWTSHDRVLLVIYEKFNALVASLDEIYFGKDFDRDSMSYAKSLKNIITSFNITTEVSNYLQSISIDFIAALKLVDVAKHRLQVMRSEIGCINVINVAKKFAIDNGLKQNSFKIIRKKTVKMMSGEKAVHETLSSPSEKFRIEVYYIVLEKIINSIEMRFKGSREILKDLCFLSPQRMIEFSNYNKTLPNDAFQNIDKWIPSIDVLLLKIEYTTFSNNLTELLEGQGLHPNKLHIDYIADESDLGSVSLTSSSNEDEDIEVIKGKVSSLKVLEILSNYGLTAAFPNLYLAYKSLCTLPASSATAERSFSVNL</sequence>
<dbReference type="Proteomes" id="UP000478052">
    <property type="component" value="Unassembled WGS sequence"/>
</dbReference>
<name>A0A6G0VWA1_APHCR</name>
<evidence type="ECO:0000259" key="1">
    <source>
        <dbReference type="Pfam" id="PF05699"/>
    </source>
</evidence>
<gene>
    <name evidence="2" type="ORF">FWK35_00026505</name>
</gene>
<comment type="caution">
    <text evidence="2">The sequence shown here is derived from an EMBL/GenBank/DDBJ whole genome shotgun (WGS) entry which is preliminary data.</text>
</comment>
<dbReference type="EMBL" id="VUJU01011181">
    <property type="protein sequence ID" value="KAF0711677.1"/>
    <property type="molecule type" value="Genomic_DNA"/>
</dbReference>
<feature type="domain" description="HAT C-terminal dimerisation" evidence="1">
    <location>
        <begin position="407"/>
        <end position="450"/>
    </location>
</feature>
<evidence type="ECO:0000313" key="2">
    <source>
        <dbReference type="EMBL" id="KAF0711677.1"/>
    </source>
</evidence>
<protein>
    <submittedName>
        <fullName evidence="2">Zinc finger MYM-type protein 1-like</fullName>
    </submittedName>
</protein>
<dbReference type="AlphaFoldDB" id="A0A6G0VWA1"/>
<dbReference type="InterPro" id="IPR012337">
    <property type="entry name" value="RNaseH-like_sf"/>
</dbReference>
<dbReference type="GO" id="GO:0046983">
    <property type="term" value="F:protein dimerization activity"/>
    <property type="evidence" value="ECO:0007669"/>
    <property type="project" value="InterPro"/>
</dbReference>
<evidence type="ECO:0000313" key="3">
    <source>
        <dbReference type="Proteomes" id="UP000478052"/>
    </source>
</evidence>
<reference evidence="2 3" key="1">
    <citation type="submission" date="2019-08" db="EMBL/GenBank/DDBJ databases">
        <title>Whole genome of Aphis craccivora.</title>
        <authorList>
            <person name="Voronova N.V."/>
            <person name="Shulinski R.S."/>
            <person name="Bandarenka Y.V."/>
            <person name="Zhorov D.G."/>
            <person name="Warner D."/>
        </authorList>
    </citation>
    <scope>NUCLEOTIDE SEQUENCE [LARGE SCALE GENOMIC DNA]</scope>
    <source>
        <strain evidence="2">180601</strain>
        <tissue evidence="2">Whole Body</tissue>
    </source>
</reference>